<dbReference type="OrthoDB" id="1666251at2"/>
<feature type="domain" description="Glycosyltransferase 2-like" evidence="1">
    <location>
        <begin position="45"/>
        <end position="167"/>
    </location>
</feature>
<dbReference type="SUPFAM" id="SSF53448">
    <property type="entry name" value="Nucleotide-diphospho-sugar transferases"/>
    <property type="match status" value="1"/>
</dbReference>
<accession>A0A1L7I691</accession>
<dbReference type="EMBL" id="CP016359">
    <property type="protein sequence ID" value="APU69096.1"/>
    <property type="molecule type" value="Genomic_DNA"/>
</dbReference>
<dbReference type="Pfam" id="PF00535">
    <property type="entry name" value="Glycos_transf_2"/>
    <property type="match status" value="1"/>
</dbReference>
<proteinExistence type="predicted"/>
<dbReference type="KEGG" id="gfl:GRFL_2372"/>
<reference evidence="2 3" key="1">
    <citation type="submission" date="2016-07" db="EMBL/GenBank/DDBJ databases">
        <title>Multi-omics approach to identify versatile polysaccharide utilization systems of a marine flavobacterium Gramella flava.</title>
        <authorList>
            <person name="Tang K."/>
        </authorList>
    </citation>
    <scope>NUCLEOTIDE SEQUENCE [LARGE SCALE GENOMIC DNA]</scope>
    <source>
        <strain evidence="2 3">JLT2011</strain>
    </source>
</reference>
<protein>
    <recommendedName>
        <fullName evidence="1">Glycosyltransferase 2-like domain-containing protein</fullName>
    </recommendedName>
</protein>
<dbReference type="STRING" id="1229726.GRFL_2372"/>
<dbReference type="AlphaFoldDB" id="A0A1L7I691"/>
<gene>
    <name evidence="2" type="ORF">GRFL_2372</name>
</gene>
<dbReference type="Gene3D" id="3.90.550.10">
    <property type="entry name" value="Spore Coat Polysaccharide Biosynthesis Protein SpsA, Chain A"/>
    <property type="match status" value="1"/>
</dbReference>
<dbReference type="Proteomes" id="UP000186230">
    <property type="component" value="Chromosome"/>
</dbReference>
<organism evidence="2 3">
    <name type="scientific">Christiangramia flava JLT2011</name>
    <dbReference type="NCBI Taxonomy" id="1229726"/>
    <lineage>
        <taxon>Bacteria</taxon>
        <taxon>Pseudomonadati</taxon>
        <taxon>Bacteroidota</taxon>
        <taxon>Flavobacteriia</taxon>
        <taxon>Flavobacteriales</taxon>
        <taxon>Flavobacteriaceae</taxon>
        <taxon>Christiangramia</taxon>
    </lineage>
</organism>
<dbReference type="InterPro" id="IPR001173">
    <property type="entry name" value="Glyco_trans_2-like"/>
</dbReference>
<name>A0A1L7I691_9FLAO</name>
<evidence type="ECO:0000313" key="2">
    <source>
        <dbReference type="EMBL" id="APU69096.1"/>
    </source>
</evidence>
<keyword evidence="3" id="KW-1185">Reference proteome</keyword>
<dbReference type="InterPro" id="IPR029044">
    <property type="entry name" value="Nucleotide-diphossugar_trans"/>
</dbReference>
<sequence>MSFITIKKKILENWIKIKFRLHLNFYRRFNTLIKDQYKDFRRIPILIISFNQLHYLKGLIDFLDKHDYRNIIIIDNNSTYKPLREYLASIEHRITVYRLPENYGHNVVFKRKDLFDKYLKGYYVITDSDVVPIKECPPDFLKFFKDILDQNSKVRKVGFGLKIDDIPDSNPQKHNILKRQSKFWDKDKKTAEGYYAEIDTTFALYRPKSFNFLPVPYFSGIRTTFPYLAHHGGWYIDPKKLTSEQEYYLKTSNNSGSWKLNDDGSLENKKFPGLK</sequence>
<evidence type="ECO:0000313" key="3">
    <source>
        <dbReference type="Proteomes" id="UP000186230"/>
    </source>
</evidence>
<dbReference type="RefSeq" id="WP_083644792.1">
    <property type="nucleotide sequence ID" value="NZ_CP016359.1"/>
</dbReference>
<evidence type="ECO:0000259" key="1">
    <source>
        <dbReference type="Pfam" id="PF00535"/>
    </source>
</evidence>